<dbReference type="OrthoDB" id="5544375at2759"/>
<evidence type="ECO:0000256" key="1">
    <source>
        <dbReference type="SAM" id="MobiDB-lite"/>
    </source>
</evidence>
<sequence>MGAEQSKVPDEKVFQAHAELPISFSPDVINHLSDSLSSPGTDPARQSTLDEHVRERINSELEHLRHEEQAVREQIERALERENLDRESSIAQAGASDDERGGKPASSDILRGDLEEIQNKAQQFHERRQLTDLPEVKEKQEALVQCYTSNPTTPLDCWHAVDAFKDVVAQVERKFVDSLR</sequence>
<proteinExistence type="predicted"/>
<dbReference type="InterPro" id="IPR012471">
    <property type="entry name" value="DUF1690"/>
</dbReference>
<dbReference type="InParanoid" id="A0A067MC32"/>
<gene>
    <name evidence="2" type="ORF">BOTBODRAFT_34527</name>
</gene>
<evidence type="ECO:0008006" key="4">
    <source>
        <dbReference type="Google" id="ProtNLM"/>
    </source>
</evidence>
<feature type="region of interest" description="Disordered" evidence="1">
    <location>
        <begin position="28"/>
        <end position="120"/>
    </location>
</feature>
<dbReference type="EMBL" id="KL198051">
    <property type="protein sequence ID" value="KDQ12245.1"/>
    <property type="molecule type" value="Genomic_DNA"/>
</dbReference>
<feature type="compositionally biased region" description="Polar residues" evidence="1">
    <location>
        <begin position="32"/>
        <end position="47"/>
    </location>
</feature>
<dbReference type="Pfam" id="PF07956">
    <property type="entry name" value="DUF1690"/>
    <property type="match status" value="1"/>
</dbReference>
<feature type="compositionally biased region" description="Basic and acidic residues" evidence="1">
    <location>
        <begin position="110"/>
        <end position="120"/>
    </location>
</feature>
<dbReference type="Proteomes" id="UP000027195">
    <property type="component" value="Unassembled WGS sequence"/>
</dbReference>
<organism evidence="2 3">
    <name type="scientific">Botryobasidium botryosum (strain FD-172 SS1)</name>
    <dbReference type="NCBI Taxonomy" id="930990"/>
    <lineage>
        <taxon>Eukaryota</taxon>
        <taxon>Fungi</taxon>
        <taxon>Dikarya</taxon>
        <taxon>Basidiomycota</taxon>
        <taxon>Agaricomycotina</taxon>
        <taxon>Agaricomycetes</taxon>
        <taxon>Cantharellales</taxon>
        <taxon>Botryobasidiaceae</taxon>
        <taxon>Botryobasidium</taxon>
    </lineage>
</organism>
<reference evidence="3" key="1">
    <citation type="journal article" date="2014" name="Proc. Natl. Acad. Sci. U.S.A.">
        <title>Extensive sampling of basidiomycete genomes demonstrates inadequacy of the white-rot/brown-rot paradigm for wood decay fungi.</title>
        <authorList>
            <person name="Riley R."/>
            <person name="Salamov A.A."/>
            <person name="Brown D.W."/>
            <person name="Nagy L.G."/>
            <person name="Floudas D."/>
            <person name="Held B.W."/>
            <person name="Levasseur A."/>
            <person name="Lombard V."/>
            <person name="Morin E."/>
            <person name="Otillar R."/>
            <person name="Lindquist E.A."/>
            <person name="Sun H."/>
            <person name="LaButti K.M."/>
            <person name="Schmutz J."/>
            <person name="Jabbour D."/>
            <person name="Luo H."/>
            <person name="Baker S.E."/>
            <person name="Pisabarro A.G."/>
            <person name="Walton J.D."/>
            <person name="Blanchette R.A."/>
            <person name="Henrissat B."/>
            <person name="Martin F."/>
            <person name="Cullen D."/>
            <person name="Hibbett D.S."/>
            <person name="Grigoriev I.V."/>
        </authorList>
    </citation>
    <scope>NUCLEOTIDE SEQUENCE [LARGE SCALE GENOMIC DNA]</scope>
    <source>
        <strain evidence="3">FD-172 SS1</strain>
    </source>
</reference>
<name>A0A067MC32_BOTB1</name>
<protein>
    <recommendedName>
        <fullName evidence="4">DUF1690 domain-containing protein</fullName>
    </recommendedName>
</protein>
<dbReference type="AlphaFoldDB" id="A0A067MC32"/>
<feature type="compositionally biased region" description="Basic and acidic residues" evidence="1">
    <location>
        <begin position="48"/>
        <end position="88"/>
    </location>
</feature>
<dbReference type="HOGENOM" id="CLU_093897_1_0_1"/>
<keyword evidence="3" id="KW-1185">Reference proteome</keyword>
<accession>A0A067MC32</accession>
<evidence type="ECO:0000313" key="2">
    <source>
        <dbReference type="EMBL" id="KDQ12245.1"/>
    </source>
</evidence>
<evidence type="ECO:0000313" key="3">
    <source>
        <dbReference type="Proteomes" id="UP000027195"/>
    </source>
</evidence>